<organism evidence="2">
    <name type="scientific">Candidatus Heimdallarchaeum aukensis</name>
    <dbReference type="NCBI Taxonomy" id="2876573"/>
    <lineage>
        <taxon>Archaea</taxon>
        <taxon>Promethearchaeati</taxon>
        <taxon>Candidatus Heimdallarchaeota</taxon>
        <taxon>Candidatus Heimdallarchaeia (ex Rinke et al. 2021) (nom. nud.)</taxon>
        <taxon>Candidatus Heimdallarchaeales</taxon>
        <taxon>Candidatus Heimdallarchaeaceae</taxon>
        <taxon>Candidatus Heimdallarchaeum</taxon>
    </lineage>
</organism>
<dbReference type="InterPro" id="IPR002822">
    <property type="entry name" value="Ni_insertion"/>
</dbReference>
<protein>
    <submittedName>
        <fullName evidence="2">Nickel pincer cofactor biosynthesis protein LarC</fullName>
    </submittedName>
</protein>
<dbReference type="Proteomes" id="UP001201020">
    <property type="component" value="Chromosome"/>
</dbReference>
<gene>
    <name evidence="2" type="primary">larC</name>
    <name evidence="2" type="ORF">K9W45_01345</name>
</gene>
<dbReference type="PANTHER" id="PTHR36566">
    <property type="entry name" value="NICKEL INSERTION PROTEIN-RELATED"/>
    <property type="match status" value="1"/>
</dbReference>
<dbReference type="NCBIfam" id="TIGR00299">
    <property type="entry name" value="nickel pincer cofactor biosynthesis protein LarC"/>
    <property type="match status" value="1"/>
</dbReference>
<name>A0A9Y1BLV8_9ARCH</name>
<keyword evidence="1" id="KW-0533">Nickel</keyword>
<dbReference type="Pfam" id="PF01969">
    <property type="entry name" value="Ni_insertion"/>
    <property type="match status" value="1"/>
</dbReference>
<dbReference type="PANTHER" id="PTHR36566:SF1">
    <property type="entry name" value="PYRIDINIUM-3,5-BISTHIOCARBOXYLIC ACID MONONUCLEOTIDE NICKEL INSERTION PROTEIN"/>
    <property type="match status" value="1"/>
</dbReference>
<accession>A0A9Y1BLV8</accession>
<proteinExistence type="predicted"/>
<dbReference type="Gene3D" id="3.10.20.300">
    <property type="entry name" value="mk0293 like domain"/>
    <property type="match status" value="1"/>
</dbReference>
<sequence>MSDKMEVIIIDPRLAGASGDMLLSAIVDLVGKKHLLEFIEQLNEYFKTGVSININRIKKKGLNSVYLEMAINRDIPFNHVVDLKRELNGFLEYLPISSEAKSKIKETFQLIFEAESIVHNKPLETLHLHETASIDTFLDIVGFYYLLEKNNLLNVPFLSLPINTGSGFIEISHGKVSVPAPAVSEIARAKSLLIFSDETKGELLTPTGIAIIASVITKQIETLPPMVIKKIARGAGTKNLKNKANVVTLFFSDIPEDESKHYLSVLETHVDDVSGEILGSIVSLLLEKGALDVSYYPLVMKKNRPAWNLRIICEKDKSSELAHFVMLELGTLGVRETIVTRYELERQITIKKVEINGKIFECRFKERKVQGEIVGAKPEYEDMKRISNETGIPLIDLEKQLQRQYSIGE</sequence>
<reference evidence="2" key="1">
    <citation type="journal article" date="2022" name="Nat. Microbiol.">
        <title>Unique mobile elements and scalable gene flow at the prokaryote-eukaryote boundary revealed by circularized Asgard archaea genomes.</title>
        <authorList>
            <person name="Wu F."/>
            <person name="Speth D.R."/>
            <person name="Philosof A."/>
            <person name="Cremiere A."/>
            <person name="Narayanan A."/>
            <person name="Barco R.A."/>
            <person name="Connon S.A."/>
            <person name="Amend J.P."/>
            <person name="Antoshechkin I.A."/>
            <person name="Orphan V.J."/>
        </authorList>
    </citation>
    <scope>NUCLEOTIDE SEQUENCE</scope>
    <source>
        <strain evidence="2">PM71</strain>
    </source>
</reference>
<evidence type="ECO:0000313" key="2">
    <source>
        <dbReference type="EMBL" id="UJG41120.1"/>
    </source>
</evidence>
<dbReference type="AlphaFoldDB" id="A0A9Y1BLV8"/>
<dbReference type="Gene3D" id="3.30.70.1380">
    <property type="entry name" value="Transcriptional regulatory protein pf0864 domain like"/>
    <property type="match status" value="1"/>
</dbReference>
<dbReference type="EMBL" id="CP084166">
    <property type="protein sequence ID" value="UJG41120.1"/>
    <property type="molecule type" value="Genomic_DNA"/>
</dbReference>
<evidence type="ECO:0000256" key="1">
    <source>
        <dbReference type="ARBA" id="ARBA00022596"/>
    </source>
</evidence>